<keyword evidence="2" id="KW-1133">Transmembrane helix</keyword>
<protein>
    <submittedName>
        <fullName evidence="3">DUF2933 domain-containing protein</fullName>
    </submittedName>
</protein>
<geneLocation type="plasmid" evidence="3 4">
    <name>unnamed1</name>
</geneLocation>
<evidence type="ECO:0000313" key="4">
    <source>
        <dbReference type="Proteomes" id="UP001057991"/>
    </source>
</evidence>
<gene>
    <name evidence="3" type="ORF">K3X48_15580</name>
</gene>
<proteinExistence type="predicted"/>
<evidence type="ECO:0000313" key="3">
    <source>
        <dbReference type="EMBL" id="UWP97053.1"/>
    </source>
</evidence>
<dbReference type="Proteomes" id="UP001057991">
    <property type="component" value="Plasmid unnamed1"/>
</dbReference>
<keyword evidence="3" id="KW-0614">Plasmid</keyword>
<organism evidence="3 4">
    <name type="scientific">Aliiroseovarius crassostreae</name>
    <dbReference type="NCBI Taxonomy" id="154981"/>
    <lineage>
        <taxon>Bacteria</taxon>
        <taxon>Pseudomonadati</taxon>
        <taxon>Pseudomonadota</taxon>
        <taxon>Alphaproteobacteria</taxon>
        <taxon>Rhodobacterales</taxon>
        <taxon>Paracoccaceae</taxon>
        <taxon>Aliiroseovarius</taxon>
    </lineage>
</organism>
<reference evidence="3" key="1">
    <citation type="submission" date="2021-08" db="EMBL/GenBank/DDBJ databases">
        <authorList>
            <person name="Nwanade C."/>
            <person name="Wang M."/>
            <person name="Masoudi A."/>
            <person name="Yu Z."/>
            <person name="Liu J."/>
        </authorList>
    </citation>
    <scope>NUCLEOTIDE SEQUENCE</scope>
    <source>
        <strain evidence="3">S056</strain>
        <plasmid evidence="3">unnamed1</plasmid>
    </source>
</reference>
<evidence type="ECO:0000256" key="2">
    <source>
        <dbReference type="SAM" id="Phobius"/>
    </source>
</evidence>
<name>A0A9Q9M116_9RHOB</name>
<dbReference type="Pfam" id="PF11666">
    <property type="entry name" value="DUF2933"/>
    <property type="match status" value="1"/>
</dbReference>
<evidence type="ECO:0000256" key="1">
    <source>
        <dbReference type="SAM" id="MobiDB-lite"/>
    </source>
</evidence>
<dbReference type="EMBL" id="CP080777">
    <property type="protein sequence ID" value="UWP97053.1"/>
    <property type="molecule type" value="Genomic_DNA"/>
</dbReference>
<feature type="transmembrane region" description="Helical" evidence="2">
    <location>
        <begin position="15"/>
        <end position="37"/>
    </location>
</feature>
<dbReference type="InterPro" id="IPR021682">
    <property type="entry name" value="DUF2933"/>
</dbReference>
<feature type="transmembrane region" description="Helical" evidence="2">
    <location>
        <begin position="43"/>
        <end position="63"/>
    </location>
</feature>
<feature type="region of interest" description="Disordered" evidence="1">
    <location>
        <begin position="71"/>
        <end position="102"/>
    </location>
</feature>
<keyword evidence="2" id="KW-0812">Transmembrane</keyword>
<feature type="compositionally biased region" description="Basic and acidic residues" evidence="1">
    <location>
        <begin position="90"/>
        <end position="102"/>
    </location>
</feature>
<dbReference type="RefSeq" id="WP_259806930.1">
    <property type="nucleotide sequence ID" value="NZ_CP080777.1"/>
</dbReference>
<sequence length="102" mass="10918">MSEKTNALGSGQSKLMHYGMMACCAIMLLPIAGYFVAGGTLGGLWSNSTAFLPLLLCVGAHFVMHKMMGKSCHGGSKKVARTKEIPPLTDDQRVEDMQRQGA</sequence>
<keyword evidence="2" id="KW-0472">Membrane</keyword>
<accession>A0A9Q9M116</accession>
<dbReference type="AlphaFoldDB" id="A0A9Q9M116"/>